<reference evidence="1" key="1">
    <citation type="submission" date="2020-03" db="EMBL/GenBank/DDBJ databases">
        <title>The deep terrestrial virosphere.</title>
        <authorList>
            <person name="Holmfeldt K."/>
            <person name="Nilsson E."/>
            <person name="Simone D."/>
            <person name="Lopez-Fernandez M."/>
            <person name="Wu X."/>
            <person name="de Brujin I."/>
            <person name="Lundin D."/>
            <person name="Andersson A."/>
            <person name="Bertilsson S."/>
            <person name="Dopson M."/>
        </authorList>
    </citation>
    <scope>NUCLEOTIDE SEQUENCE</scope>
    <source>
        <strain evidence="1">TM448B09010</strain>
    </source>
</reference>
<name>A0A6M3Y2F9_9ZZZZ</name>
<dbReference type="EMBL" id="MT145183">
    <property type="protein sequence ID" value="QJI04471.1"/>
    <property type="molecule type" value="Genomic_DNA"/>
</dbReference>
<evidence type="ECO:0000313" key="1">
    <source>
        <dbReference type="EMBL" id="QJI04471.1"/>
    </source>
</evidence>
<sequence>MWISKRDLQKKLKHEYTRGWNHGHIDYKPPQDYTEWADGLMRQRQQLRESGNIPGSIPIPDYIVNAFMEED</sequence>
<organism evidence="1">
    <name type="scientific">viral metagenome</name>
    <dbReference type="NCBI Taxonomy" id="1070528"/>
    <lineage>
        <taxon>unclassified sequences</taxon>
        <taxon>metagenomes</taxon>
        <taxon>organismal metagenomes</taxon>
    </lineage>
</organism>
<dbReference type="AlphaFoldDB" id="A0A6M3Y2F9"/>
<accession>A0A6M3Y2F9</accession>
<proteinExistence type="predicted"/>
<protein>
    <submittedName>
        <fullName evidence="1">Uncharacterized protein</fullName>
    </submittedName>
</protein>
<gene>
    <name evidence="1" type="ORF">TM448B09010_0004</name>
</gene>